<organism evidence="8 9">
    <name type="scientific">Gossypium australe</name>
    <dbReference type="NCBI Taxonomy" id="47621"/>
    <lineage>
        <taxon>Eukaryota</taxon>
        <taxon>Viridiplantae</taxon>
        <taxon>Streptophyta</taxon>
        <taxon>Embryophyta</taxon>
        <taxon>Tracheophyta</taxon>
        <taxon>Spermatophyta</taxon>
        <taxon>Magnoliopsida</taxon>
        <taxon>eudicotyledons</taxon>
        <taxon>Gunneridae</taxon>
        <taxon>Pentapetalae</taxon>
        <taxon>rosids</taxon>
        <taxon>malvids</taxon>
        <taxon>Malvales</taxon>
        <taxon>Malvaceae</taxon>
        <taxon>Malvoideae</taxon>
        <taxon>Gossypium</taxon>
    </lineage>
</organism>
<feature type="domain" description="Protein kinase" evidence="6">
    <location>
        <begin position="238"/>
        <end position="540"/>
    </location>
</feature>
<dbReference type="Gene3D" id="1.25.40.430">
    <property type="match status" value="1"/>
</dbReference>
<dbReference type="GO" id="GO:0004672">
    <property type="term" value="F:protein kinase activity"/>
    <property type="evidence" value="ECO:0007669"/>
    <property type="project" value="InterPro"/>
</dbReference>
<evidence type="ECO:0000259" key="7">
    <source>
        <dbReference type="PROSITE" id="PS51489"/>
    </source>
</evidence>
<keyword evidence="4" id="KW-0137">Centromere</keyword>
<gene>
    <name evidence="8" type="ORF">EPI10_032136</name>
</gene>
<dbReference type="InterPro" id="IPR013212">
    <property type="entry name" value="Mad3/Bub1_I"/>
</dbReference>
<proteinExistence type="predicted"/>
<dbReference type="SMART" id="SM00220">
    <property type="entry name" value="S_TKc"/>
    <property type="match status" value="1"/>
</dbReference>
<evidence type="ECO:0000256" key="4">
    <source>
        <dbReference type="ARBA" id="ARBA00023328"/>
    </source>
</evidence>
<dbReference type="PANTHER" id="PTHR14030:SF4">
    <property type="entry name" value="BUB1 KINASE, ISOFORM A-RELATED"/>
    <property type="match status" value="1"/>
</dbReference>
<accession>A0A5B6X3R9</accession>
<keyword evidence="8" id="KW-0418">Kinase</keyword>
<evidence type="ECO:0000256" key="5">
    <source>
        <dbReference type="SAM" id="Phobius"/>
    </source>
</evidence>
<protein>
    <submittedName>
        <fullName evidence="8">Mitotic checkpoint serine/threonine-protein kinase BUB1</fullName>
    </submittedName>
</protein>
<reference evidence="9" key="1">
    <citation type="journal article" date="2019" name="Plant Biotechnol. J.">
        <title>Genome sequencing of the Australian wild diploid species Gossypium australe highlights disease resistance and delayed gland morphogenesis.</title>
        <authorList>
            <person name="Cai Y."/>
            <person name="Cai X."/>
            <person name="Wang Q."/>
            <person name="Wang P."/>
            <person name="Zhang Y."/>
            <person name="Cai C."/>
            <person name="Xu Y."/>
            <person name="Wang K."/>
            <person name="Zhou Z."/>
            <person name="Wang C."/>
            <person name="Geng S."/>
            <person name="Li B."/>
            <person name="Dong Q."/>
            <person name="Hou Y."/>
            <person name="Wang H."/>
            <person name="Ai P."/>
            <person name="Liu Z."/>
            <person name="Yi F."/>
            <person name="Sun M."/>
            <person name="An G."/>
            <person name="Cheng J."/>
            <person name="Zhang Y."/>
            <person name="Shi Q."/>
            <person name="Xie Y."/>
            <person name="Shi X."/>
            <person name="Chang Y."/>
            <person name="Huang F."/>
            <person name="Chen Y."/>
            <person name="Hong S."/>
            <person name="Mi L."/>
            <person name="Sun Q."/>
            <person name="Zhang L."/>
            <person name="Zhou B."/>
            <person name="Peng R."/>
            <person name="Zhang X."/>
            <person name="Liu F."/>
        </authorList>
    </citation>
    <scope>NUCLEOTIDE SEQUENCE [LARGE SCALE GENOMIC DNA]</scope>
    <source>
        <strain evidence="9">cv. PA1801</strain>
    </source>
</reference>
<keyword evidence="3" id="KW-0995">Kinetochore</keyword>
<dbReference type="SMART" id="SM00777">
    <property type="entry name" value="Mad3_BUB1_I"/>
    <property type="match status" value="1"/>
</dbReference>
<dbReference type="PROSITE" id="PS50011">
    <property type="entry name" value="PROTEIN_KINASE_DOM"/>
    <property type="match status" value="1"/>
</dbReference>
<dbReference type="OrthoDB" id="248495at2759"/>
<feature type="domain" description="BUB1 N-terminal" evidence="7">
    <location>
        <begin position="4"/>
        <end position="179"/>
    </location>
</feature>
<name>A0A5B6X3R9_9ROSI</name>
<keyword evidence="5" id="KW-1133">Transmembrane helix</keyword>
<evidence type="ECO:0000313" key="9">
    <source>
        <dbReference type="Proteomes" id="UP000325315"/>
    </source>
</evidence>
<dbReference type="GO" id="GO:0000776">
    <property type="term" value="C:kinetochore"/>
    <property type="evidence" value="ECO:0007669"/>
    <property type="project" value="UniProtKB-KW"/>
</dbReference>
<evidence type="ECO:0000259" key="6">
    <source>
        <dbReference type="PROSITE" id="PS50011"/>
    </source>
</evidence>
<dbReference type="EMBL" id="SMMG02000001">
    <property type="protein sequence ID" value="KAA3488373.1"/>
    <property type="molecule type" value="Genomic_DNA"/>
</dbReference>
<dbReference type="Pfam" id="PF08311">
    <property type="entry name" value="Mad3_BUB1_I"/>
    <property type="match status" value="1"/>
</dbReference>
<comment type="caution">
    <text evidence="8">The sequence shown here is derived from an EMBL/GenBank/DDBJ whole genome shotgun (WGS) entry which is preliminary data.</text>
</comment>
<evidence type="ECO:0000256" key="1">
    <source>
        <dbReference type="ARBA" id="ARBA00004629"/>
    </source>
</evidence>
<keyword evidence="9" id="KW-1185">Reference proteome</keyword>
<dbReference type="GO" id="GO:0051754">
    <property type="term" value="P:meiotic sister chromatid cohesion, centromeric"/>
    <property type="evidence" value="ECO:0007669"/>
    <property type="project" value="TreeGrafter"/>
</dbReference>
<dbReference type="Gene3D" id="1.10.510.10">
    <property type="entry name" value="Transferase(Phosphotransferase) domain 1"/>
    <property type="match status" value="1"/>
</dbReference>
<evidence type="ECO:0000313" key="8">
    <source>
        <dbReference type="EMBL" id="KAA3488373.1"/>
    </source>
</evidence>
<keyword evidence="8" id="KW-0808">Transferase</keyword>
<keyword evidence="2" id="KW-0158">Chromosome</keyword>
<comment type="subcellular location">
    <subcellularLocation>
        <location evidence="1">Chromosome</location>
        <location evidence="1">Centromere</location>
        <location evidence="1">Kinetochore</location>
    </subcellularLocation>
</comment>
<dbReference type="GO" id="GO:0005524">
    <property type="term" value="F:ATP binding"/>
    <property type="evidence" value="ECO:0007669"/>
    <property type="project" value="InterPro"/>
</dbReference>
<dbReference type="AlphaFoldDB" id="A0A5B6X3R9"/>
<dbReference type="PROSITE" id="PS00108">
    <property type="entry name" value="PROTEIN_KINASE_ST"/>
    <property type="match status" value="1"/>
</dbReference>
<dbReference type="GO" id="GO:0032991">
    <property type="term" value="C:protein-containing complex"/>
    <property type="evidence" value="ECO:0007669"/>
    <property type="project" value="UniProtKB-ARBA"/>
</dbReference>
<dbReference type="InterPro" id="IPR008271">
    <property type="entry name" value="Ser/Thr_kinase_AS"/>
</dbReference>
<dbReference type="Proteomes" id="UP000325315">
    <property type="component" value="Unassembled WGS sequence"/>
</dbReference>
<dbReference type="InterPro" id="IPR015661">
    <property type="entry name" value="Bub1/Mad3"/>
</dbReference>
<dbReference type="Pfam" id="PF00069">
    <property type="entry name" value="Pkinase"/>
    <property type="match status" value="1"/>
</dbReference>
<evidence type="ECO:0000256" key="2">
    <source>
        <dbReference type="ARBA" id="ARBA00022454"/>
    </source>
</evidence>
<evidence type="ECO:0000256" key="3">
    <source>
        <dbReference type="ARBA" id="ARBA00022838"/>
    </source>
</evidence>
<feature type="transmembrane region" description="Helical" evidence="5">
    <location>
        <begin position="68"/>
        <end position="85"/>
    </location>
</feature>
<dbReference type="PROSITE" id="PS51489">
    <property type="entry name" value="BUB1_N"/>
    <property type="match status" value="1"/>
</dbReference>
<keyword evidence="5" id="KW-0812">Transmembrane</keyword>
<dbReference type="PANTHER" id="PTHR14030">
    <property type="entry name" value="MITOTIC CHECKPOINT SERINE/THREONINE-PROTEIN KINASE BUB1"/>
    <property type="match status" value="1"/>
</dbReference>
<dbReference type="InterPro" id="IPR000719">
    <property type="entry name" value="Prot_kinase_dom"/>
</dbReference>
<dbReference type="SUPFAM" id="SSF56112">
    <property type="entry name" value="Protein kinase-like (PK-like)"/>
    <property type="match status" value="1"/>
</dbReference>
<sequence length="540" mass="62249">MVIIPTDLNNSSYANDPLFPWLLSIKKELDDWYSGNRSGGDLDNLLSDCISTFKNNAQYRNDLRFLKIWFLYVIISAYSCGLVLLEGSKNYENIFREMEENEICIGHSLLYEWYAYFLEAKGKWKEAHIIYHIGISRKAEPIEKLKWAQSLFVKRMSERLNTFSLGKVAGGEQVEVGTKLINPWSAFIVEELLKKIHPRITKYDGYHLSKKAYSGKVALSSLKKSSRNKIIEIGGKKYQIKGCAGQGGFAQVFKAYVDSNPDDAVALKIQRPAFPWEFYMYRQLDERISGKQRSSFGFAHKIHIYSDCSILICDYLAHGTLQDAINSYVVTGKFMEEVLCIYYTTEMLYMLETLHSVGIIHGDFKPDNLLIRYSKDDLSEEGFKDRTGSWLDQGLYLVDWGRGIDLQLFPKNTEFTGDCRTSGFCCIEMQEKKPWTFQANTYGLCVAVHMMLHNTYMEVERKASDGGYIYLPKSSFKRYWNVELWKALFTKLLNVKPGNNDVELLRSLRKSFLDYMHDNPLLIKKLKGLLVKQRGTLCSA</sequence>
<dbReference type="GO" id="GO:0007094">
    <property type="term" value="P:mitotic spindle assembly checkpoint signaling"/>
    <property type="evidence" value="ECO:0007669"/>
    <property type="project" value="InterPro"/>
</dbReference>
<dbReference type="InterPro" id="IPR011009">
    <property type="entry name" value="Kinase-like_dom_sf"/>
</dbReference>
<keyword evidence="5" id="KW-0472">Membrane</keyword>